<organism evidence="2 3">
    <name type="scientific">Desulfovibrio porci</name>
    <dbReference type="NCBI Taxonomy" id="2605782"/>
    <lineage>
        <taxon>Bacteria</taxon>
        <taxon>Pseudomonadati</taxon>
        <taxon>Thermodesulfobacteriota</taxon>
        <taxon>Desulfovibrionia</taxon>
        <taxon>Desulfovibrionales</taxon>
        <taxon>Desulfovibrionaceae</taxon>
        <taxon>Desulfovibrio</taxon>
    </lineage>
</organism>
<keyword evidence="1" id="KW-0732">Signal</keyword>
<sequence length="76" mass="8116">MYNIARNARRAALFFLFCLLTALVGLPIRGALAAHAVPVVETVRIEQRAAAAPASFEAARNGSGQIRPGAEMYCGR</sequence>
<proteinExistence type="predicted"/>
<evidence type="ECO:0000313" key="2">
    <source>
        <dbReference type="EMBL" id="MSS27476.1"/>
    </source>
</evidence>
<dbReference type="AlphaFoldDB" id="A0A6L5XJV8"/>
<evidence type="ECO:0000313" key="3">
    <source>
        <dbReference type="Proteomes" id="UP000477488"/>
    </source>
</evidence>
<gene>
    <name evidence="2" type="ORF">FYJ44_05300</name>
</gene>
<evidence type="ECO:0000256" key="1">
    <source>
        <dbReference type="SAM" id="SignalP"/>
    </source>
</evidence>
<protein>
    <submittedName>
        <fullName evidence="2">Uncharacterized protein</fullName>
    </submittedName>
</protein>
<comment type="caution">
    <text evidence="2">The sequence shown here is derived from an EMBL/GenBank/DDBJ whole genome shotgun (WGS) entry which is preliminary data.</text>
</comment>
<feature type="signal peptide" evidence="1">
    <location>
        <begin position="1"/>
        <end position="33"/>
    </location>
</feature>
<reference evidence="2 3" key="1">
    <citation type="submission" date="2019-09" db="EMBL/GenBank/DDBJ databases">
        <title>In-depth cultivation of the pig gut microbiome towards novel bacterial diversity and tailored functional studies.</title>
        <authorList>
            <person name="Wylensek D."/>
            <person name="Hitch T.C.A."/>
            <person name="Clavel T."/>
        </authorList>
    </citation>
    <scope>NUCLEOTIDE SEQUENCE [LARGE SCALE GENOMIC DNA]</scope>
    <source>
        <strain evidence="2 3">PG-178-WT-4</strain>
    </source>
</reference>
<feature type="chain" id="PRO_5027002888" evidence="1">
    <location>
        <begin position="34"/>
        <end position="76"/>
    </location>
</feature>
<dbReference type="EMBL" id="VUMH01000004">
    <property type="protein sequence ID" value="MSS27476.1"/>
    <property type="molecule type" value="Genomic_DNA"/>
</dbReference>
<accession>A0A6L5XJV8</accession>
<name>A0A6L5XJV8_9BACT</name>
<keyword evidence="3" id="KW-1185">Reference proteome</keyword>
<dbReference type="Proteomes" id="UP000477488">
    <property type="component" value="Unassembled WGS sequence"/>
</dbReference>